<comment type="caution">
    <text evidence="1">The sequence shown here is derived from an EMBL/GenBank/DDBJ whole genome shotgun (WGS) entry which is preliminary data.</text>
</comment>
<name>A0A7J6QKX1_PEROL</name>
<protein>
    <submittedName>
        <fullName evidence="1">Uncharacterized protein</fullName>
    </submittedName>
</protein>
<reference evidence="1 2" key="1">
    <citation type="submission" date="2020-04" db="EMBL/GenBank/DDBJ databases">
        <title>Perkinsus olseni comparative genomics.</title>
        <authorList>
            <person name="Bogema D.R."/>
        </authorList>
    </citation>
    <scope>NUCLEOTIDE SEQUENCE [LARGE SCALE GENOMIC DNA]</scope>
    <source>
        <strain evidence="1">ATCC PRA-205</strain>
    </source>
</reference>
<feature type="non-terminal residue" evidence="1">
    <location>
        <position position="114"/>
    </location>
</feature>
<proteinExistence type="predicted"/>
<dbReference type="Gene3D" id="3.30.1330.50">
    <property type="entry name" value="2-C-methyl-D-erythritol 2,4-cyclodiphosphate synthase"/>
    <property type="match status" value="1"/>
</dbReference>
<dbReference type="InterPro" id="IPR036571">
    <property type="entry name" value="MECDP_synthase_sf"/>
</dbReference>
<accession>A0A7J6QKX1</accession>
<organism evidence="1 2">
    <name type="scientific">Perkinsus olseni</name>
    <name type="common">Perkinsus atlanticus</name>
    <dbReference type="NCBI Taxonomy" id="32597"/>
    <lineage>
        <taxon>Eukaryota</taxon>
        <taxon>Sar</taxon>
        <taxon>Alveolata</taxon>
        <taxon>Perkinsozoa</taxon>
        <taxon>Perkinsea</taxon>
        <taxon>Perkinsida</taxon>
        <taxon>Perkinsidae</taxon>
        <taxon>Perkinsus</taxon>
    </lineage>
</organism>
<evidence type="ECO:0000313" key="1">
    <source>
        <dbReference type="EMBL" id="KAF4709234.1"/>
    </source>
</evidence>
<dbReference type="GO" id="GO:0016114">
    <property type="term" value="P:terpenoid biosynthetic process"/>
    <property type="evidence" value="ECO:0007669"/>
    <property type="project" value="InterPro"/>
</dbReference>
<evidence type="ECO:0000313" key="2">
    <source>
        <dbReference type="Proteomes" id="UP000574390"/>
    </source>
</evidence>
<dbReference type="SUPFAM" id="SSF69765">
    <property type="entry name" value="IpsF-like"/>
    <property type="match status" value="1"/>
</dbReference>
<dbReference type="AlphaFoldDB" id="A0A7J6QKX1"/>
<dbReference type="Proteomes" id="UP000574390">
    <property type="component" value="Unassembled WGS sequence"/>
</dbReference>
<sequence length="114" mass="12062">FATSDRRSSGNAGSRGLLVVLSAALFVERFAFTLSLIVGGARVSVELVRLFATESASVNVKARTSEKLNAAGEGKSVEAHAVVVNRLLLASYNLCRNAVNTSVDSFGSLEVLRF</sequence>
<gene>
    <name evidence="1" type="ORF">FOZ62_030018</name>
</gene>
<dbReference type="EMBL" id="JABANM010028724">
    <property type="protein sequence ID" value="KAF4709234.1"/>
    <property type="molecule type" value="Genomic_DNA"/>
</dbReference>
<dbReference type="GO" id="GO:0008685">
    <property type="term" value="F:2-C-methyl-D-erythritol 2,4-cyclodiphosphate synthase activity"/>
    <property type="evidence" value="ECO:0007669"/>
    <property type="project" value="InterPro"/>
</dbReference>